<dbReference type="PANTHER" id="PTHR21398">
    <property type="entry name" value="AGAP007094-PA"/>
    <property type="match status" value="1"/>
</dbReference>
<dbReference type="EMBL" id="JAYRBN010000040">
    <property type="protein sequence ID" value="KAL2745778.1"/>
    <property type="molecule type" value="Genomic_DNA"/>
</dbReference>
<dbReference type="SMART" id="SM00718">
    <property type="entry name" value="DM4_12"/>
    <property type="match status" value="1"/>
</dbReference>
<accession>A0ABD2CKZ1</accession>
<gene>
    <name evidence="2" type="ORF">V1477_005932</name>
</gene>
<dbReference type="InterPro" id="IPR006631">
    <property type="entry name" value="DM4_12"/>
</dbReference>
<protein>
    <submittedName>
        <fullName evidence="2">Uncharacterized protein</fullName>
    </submittedName>
</protein>
<dbReference type="Pfam" id="PF07841">
    <property type="entry name" value="DM4_12"/>
    <property type="match status" value="1"/>
</dbReference>
<dbReference type="AlphaFoldDB" id="A0ABD2CKZ1"/>
<dbReference type="Proteomes" id="UP001607303">
    <property type="component" value="Unassembled WGS sequence"/>
</dbReference>
<evidence type="ECO:0000313" key="3">
    <source>
        <dbReference type="Proteomes" id="UP001607303"/>
    </source>
</evidence>
<feature type="signal peptide" evidence="1">
    <location>
        <begin position="1"/>
        <end position="20"/>
    </location>
</feature>
<dbReference type="PANTHER" id="PTHR21398:SF11">
    <property type="entry name" value="HDC15381-RELATED"/>
    <property type="match status" value="1"/>
</dbReference>
<comment type="caution">
    <text evidence="2">The sequence shown here is derived from an EMBL/GenBank/DDBJ whole genome shotgun (WGS) entry which is preliminary data.</text>
</comment>
<organism evidence="2 3">
    <name type="scientific">Vespula maculifrons</name>
    <name type="common">Eastern yellow jacket</name>
    <name type="synonym">Wasp</name>
    <dbReference type="NCBI Taxonomy" id="7453"/>
    <lineage>
        <taxon>Eukaryota</taxon>
        <taxon>Metazoa</taxon>
        <taxon>Ecdysozoa</taxon>
        <taxon>Arthropoda</taxon>
        <taxon>Hexapoda</taxon>
        <taxon>Insecta</taxon>
        <taxon>Pterygota</taxon>
        <taxon>Neoptera</taxon>
        <taxon>Endopterygota</taxon>
        <taxon>Hymenoptera</taxon>
        <taxon>Apocrita</taxon>
        <taxon>Aculeata</taxon>
        <taxon>Vespoidea</taxon>
        <taxon>Vespidae</taxon>
        <taxon>Vespinae</taxon>
        <taxon>Vespula</taxon>
    </lineage>
</organism>
<proteinExistence type="predicted"/>
<evidence type="ECO:0000313" key="2">
    <source>
        <dbReference type="EMBL" id="KAL2745778.1"/>
    </source>
</evidence>
<feature type="chain" id="PRO_5044789845" evidence="1">
    <location>
        <begin position="21"/>
        <end position="205"/>
    </location>
</feature>
<evidence type="ECO:0000256" key="1">
    <source>
        <dbReference type="SAM" id="SignalP"/>
    </source>
</evidence>
<reference evidence="2 3" key="1">
    <citation type="journal article" date="2024" name="Ann. Entomol. Soc. Am.">
        <title>Genomic analyses of the southern and eastern yellowjacket wasps (Hymenoptera: Vespidae) reveal evolutionary signatures of social life.</title>
        <authorList>
            <person name="Catto M.A."/>
            <person name="Caine P.B."/>
            <person name="Orr S.E."/>
            <person name="Hunt B.G."/>
            <person name="Goodisman M.A.D."/>
        </authorList>
    </citation>
    <scope>NUCLEOTIDE SEQUENCE [LARGE SCALE GENOMIC DNA]</scope>
    <source>
        <strain evidence="2">232</strain>
        <tissue evidence="2">Head and thorax</tissue>
    </source>
</reference>
<keyword evidence="3" id="KW-1185">Reference proteome</keyword>
<sequence>MTVSLLFFFVLASLLGLSSSQIDKDLREKRNVFYSPPLLYPFGGTIKVVSLKKGLVVGFAVPIKLAGRILVYGQNFQFQYALPQNATFFSNLSQNRVFSRRRRHLDWYGRDLLFNTLEQNFQRNGLDGRECLKKSICEAVVDPLIDEGLIGELLHLLLTPEHAEDPSFPEDFLQAAEVGKRNKDCSKIFSSCPDGQGFLDRISRV</sequence>
<name>A0ABD2CKZ1_VESMC</name>
<keyword evidence="1" id="KW-0732">Signal</keyword>